<keyword evidence="2" id="KW-1185">Reference proteome</keyword>
<accession>A0ABP9XE66</accession>
<dbReference type="Proteomes" id="UP001404956">
    <property type="component" value="Unassembled WGS sequence"/>
</dbReference>
<name>A0ABP9XE66_9DEIO</name>
<reference evidence="1 2" key="1">
    <citation type="submission" date="2024-02" db="EMBL/GenBank/DDBJ databases">
        <title>Deinococcus aluminii NBRC 112889.</title>
        <authorList>
            <person name="Ichikawa N."/>
            <person name="Katano-Makiyama Y."/>
            <person name="Hidaka K."/>
        </authorList>
    </citation>
    <scope>NUCLEOTIDE SEQUENCE [LARGE SCALE GENOMIC DNA]</scope>
    <source>
        <strain evidence="1 2">NBRC 112889</strain>
    </source>
</reference>
<protein>
    <submittedName>
        <fullName evidence="1">Uncharacterized protein</fullName>
    </submittedName>
</protein>
<dbReference type="EMBL" id="BAABRV010000002">
    <property type="protein sequence ID" value="GAA5532840.1"/>
    <property type="molecule type" value="Genomic_DNA"/>
</dbReference>
<comment type="caution">
    <text evidence="1">The sequence shown here is derived from an EMBL/GenBank/DDBJ whole genome shotgun (WGS) entry which is preliminary data.</text>
</comment>
<evidence type="ECO:0000313" key="2">
    <source>
        <dbReference type="Proteomes" id="UP001404956"/>
    </source>
</evidence>
<sequence>MACGNVNGMTSDPEDLQAVAAVEIILDESGIPPQEGDTVYDAGGNYYRVIRSLGPAETDGWWLIEGKLIN</sequence>
<evidence type="ECO:0000313" key="1">
    <source>
        <dbReference type="EMBL" id="GAA5532840.1"/>
    </source>
</evidence>
<proteinExistence type="predicted"/>
<organism evidence="1 2">
    <name type="scientific">Deinococcus aluminii</name>
    <dbReference type="NCBI Taxonomy" id="1656885"/>
    <lineage>
        <taxon>Bacteria</taxon>
        <taxon>Thermotogati</taxon>
        <taxon>Deinococcota</taxon>
        <taxon>Deinococci</taxon>
        <taxon>Deinococcales</taxon>
        <taxon>Deinococcaceae</taxon>
        <taxon>Deinococcus</taxon>
    </lineage>
</organism>
<gene>
    <name evidence="1" type="ORF">Dalu01_01231</name>
</gene>